<dbReference type="Gene3D" id="1.10.10.10">
    <property type="entry name" value="Winged helix-like DNA-binding domain superfamily/Winged helix DNA-binding domain"/>
    <property type="match status" value="1"/>
</dbReference>
<dbReference type="GO" id="GO:0003700">
    <property type="term" value="F:DNA-binding transcription factor activity"/>
    <property type="evidence" value="ECO:0007669"/>
    <property type="project" value="InterPro"/>
</dbReference>
<dbReference type="Pfam" id="PF12840">
    <property type="entry name" value="HTH_20"/>
    <property type="match status" value="1"/>
</dbReference>
<gene>
    <name evidence="3" type="ordered locus">Mmar10_1143</name>
</gene>
<reference evidence="3 4" key="1">
    <citation type="submission" date="2006-08" db="EMBL/GenBank/DDBJ databases">
        <title>Complete sequence of Maricaulis maris MCS10.</title>
        <authorList>
            <consortium name="US DOE Joint Genome Institute"/>
            <person name="Copeland A."/>
            <person name="Lucas S."/>
            <person name="Lapidus A."/>
            <person name="Barry K."/>
            <person name="Detter J.C."/>
            <person name="Glavina del Rio T."/>
            <person name="Hammon N."/>
            <person name="Israni S."/>
            <person name="Dalin E."/>
            <person name="Tice H."/>
            <person name="Pitluck S."/>
            <person name="Saunders E."/>
            <person name="Brettin T."/>
            <person name="Bruce D."/>
            <person name="Han C."/>
            <person name="Tapia R."/>
            <person name="Gilna P."/>
            <person name="Schmutz J."/>
            <person name="Larimer F."/>
            <person name="Land M."/>
            <person name="Hauser L."/>
            <person name="Kyrpides N."/>
            <person name="Mikhailova N."/>
            <person name="Viollier P."/>
            <person name="Stephens C."/>
            <person name="Richardson P."/>
        </authorList>
    </citation>
    <scope>NUCLEOTIDE SEQUENCE [LARGE SCALE GENOMIC DNA]</scope>
    <source>
        <strain evidence="3 4">MCS10</strain>
    </source>
</reference>
<dbReference type="Proteomes" id="UP000001964">
    <property type="component" value="Chromosome"/>
</dbReference>
<protein>
    <submittedName>
        <fullName evidence="3">Transcriptional regulator, ArsR family</fullName>
    </submittedName>
</protein>
<proteinExistence type="predicted"/>
<evidence type="ECO:0000313" key="4">
    <source>
        <dbReference type="Proteomes" id="UP000001964"/>
    </source>
</evidence>
<evidence type="ECO:0000313" key="3">
    <source>
        <dbReference type="EMBL" id="ABI65436.1"/>
    </source>
</evidence>
<dbReference type="SUPFAM" id="SSF46785">
    <property type="entry name" value="Winged helix' DNA-binding domain"/>
    <property type="match status" value="1"/>
</dbReference>
<feature type="domain" description="HTH arsR-type" evidence="2">
    <location>
        <begin position="1"/>
        <end position="94"/>
    </location>
</feature>
<dbReference type="InterPro" id="IPR036388">
    <property type="entry name" value="WH-like_DNA-bd_sf"/>
</dbReference>
<keyword evidence="4" id="KW-1185">Reference proteome</keyword>
<organism evidence="3 4">
    <name type="scientific">Maricaulis maris (strain MCS10)</name>
    <name type="common">Caulobacter maris</name>
    <dbReference type="NCBI Taxonomy" id="394221"/>
    <lineage>
        <taxon>Bacteria</taxon>
        <taxon>Pseudomonadati</taxon>
        <taxon>Pseudomonadota</taxon>
        <taxon>Alphaproteobacteria</taxon>
        <taxon>Maricaulales</taxon>
        <taxon>Maricaulaceae</taxon>
        <taxon>Maricaulis</taxon>
    </lineage>
</organism>
<name>Q0AQK1_MARMM</name>
<dbReference type="HOGENOM" id="CLU_097806_0_3_5"/>
<dbReference type="AlphaFoldDB" id="Q0AQK1"/>
<dbReference type="PANTHER" id="PTHR38600">
    <property type="entry name" value="TRANSCRIPTIONAL REGULATORY PROTEIN"/>
    <property type="match status" value="1"/>
</dbReference>
<dbReference type="InterPro" id="IPR011991">
    <property type="entry name" value="ArsR-like_HTH"/>
</dbReference>
<dbReference type="PROSITE" id="PS50987">
    <property type="entry name" value="HTH_ARSR_2"/>
    <property type="match status" value="1"/>
</dbReference>
<dbReference type="RefSeq" id="WP_011643083.1">
    <property type="nucleotide sequence ID" value="NC_008347.1"/>
</dbReference>
<dbReference type="CDD" id="cd00090">
    <property type="entry name" value="HTH_ARSR"/>
    <property type="match status" value="1"/>
</dbReference>
<evidence type="ECO:0000259" key="2">
    <source>
        <dbReference type="PROSITE" id="PS50987"/>
    </source>
</evidence>
<dbReference type="InterPro" id="IPR001845">
    <property type="entry name" value="HTH_ArsR_DNA-bd_dom"/>
</dbReference>
<dbReference type="SMART" id="SM00418">
    <property type="entry name" value="HTH_ARSR"/>
    <property type="match status" value="1"/>
</dbReference>
<dbReference type="EMBL" id="CP000449">
    <property type="protein sequence ID" value="ABI65436.1"/>
    <property type="molecule type" value="Genomic_DNA"/>
</dbReference>
<accession>Q0AQK1</accession>
<dbReference type="OrthoDB" id="9815653at2"/>
<dbReference type="PRINTS" id="PR00778">
    <property type="entry name" value="HTHARSR"/>
</dbReference>
<dbReference type="eggNOG" id="COG0640">
    <property type="taxonomic scope" value="Bacteria"/>
</dbReference>
<feature type="region of interest" description="Disordered" evidence="1">
    <location>
        <begin position="109"/>
        <end position="129"/>
    </location>
</feature>
<dbReference type="KEGG" id="mmr:Mmar10_1143"/>
<dbReference type="PANTHER" id="PTHR38600:SF1">
    <property type="entry name" value="TRANSCRIPTIONAL REGULATORY PROTEIN"/>
    <property type="match status" value="1"/>
</dbReference>
<dbReference type="STRING" id="394221.Mmar10_1143"/>
<evidence type="ECO:0000256" key="1">
    <source>
        <dbReference type="SAM" id="MobiDB-lite"/>
    </source>
</evidence>
<dbReference type="InterPro" id="IPR036390">
    <property type="entry name" value="WH_DNA-bd_sf"/>
</dbReference>
<sequence length="129" mass="14534">MMSPDSMDAVFQALASTTRREMLDIVRNEPGCSVGAVASRFDVSRIAVMRHLTVLEEAGLIISDKRGRTRHLYMNAVPIQMIHDRWTSEYSALWSGRMLDIKYLAEQRRARDGDAPEADEITHTKGEPG</sequence>